<gene>
    <name evidence="2" type="ORF">COCSUDRAFT_59934</name>
</gene>
<accession>I0YK84</accession>
<feature type="compositionally biased region" description="Low complexity" evidence="1">
    <location>
        <begin position="22"/>
        <end position="47"/>
    </location>
</feature>
<dbReference type="Proteomes" id="UP000007264">
    <property type="component" value="Unassembled WGS sequence"/>
</dbReference>
<dbReference type="InterPro" id="IPR046345">
    <property type="entry name" value="TraB_PrgY-like"/>
</dbReference>
<dbReference type="AlphaFoldDB" id="I0YK84"/>
<sequence>MTKHTSLSDSAHELAGRRSARSHPATATAAASATAASAPSAPQAAAAPLPELSAEVRRDTAVLEARTEGGATARAYVLGVSHVSRESCEEAAELIRAVRPEVVVLELCKDRLRLLLDQDNPGKRLWHTPRVKISGIPEGEAWPTPEQLISLLRTAPGRPVATQDIEGDCGRLLETGLFSRARPTTQLPMATQAPDFVRDRDGHLNPVIPLNQVDFTVTERKLPKLASFTLRVDSSLGEGLQLPEETSAQLCSEAVASGEAGSTAEVCLRMLPKLESLAAAHSQGQVAEVVYRGIESGQIEAVFKQATPESLARPYRTGLEGSAVGGEGPGIEPFRPNRGPLQLSKNLIIENLAKVLEVAPETIDTVADTAVVGEGAETGNVWRPWSDEEAQQAIDKENEEEEKNSWSEQFARALTTAYAAQQSAAAAKCDVSSGEVWRVALEAASNVGAKQVHMGDLPSNIMAQRLGDGVWKAALIGAGLVVAAASAAIAGELTHRLPEGSEALAAGAVTATALLAAFPIVSPLVQIWLLAQKSKEEIEDIVRLKEPLQGENMDAPVEIWGEDALLQWPGARQPIIAERDAYMARTIWAAATGAPAAPAYIADNDAGMRVWRYVIPEGGPAAAAAPGYGDGEYKPAGPVTAVVAVVGSAHVRGIAREWERIGGKAKCLQSLNDLLGDN</sequence>
<evidence type="ECO:0008006" key="4">
    <source>
        <dbReference type="Google" id="ProtNLM"/>
    </source>
</evidence>
<organism evidence="2 3">
    <name type="scientific">Coccomyxa subellipsoidea (strain C-169)</name>
    <name type="common">Green microalga</name>
    <dbReference type="NCBI Taxonomy" id="574566"/>
    <lineage>
        <taxon>Eukaryota</taxon>
        <taxon>Viridiplantae</taxon>
        <taxon>Chlorophyta</taxon>
        <taxon>core chlorophytes</taxon>
        <taxon>Trebouxiophyceae</taxon>
        <taxon>Trebouxiophyceae incertae sedis</taxon>
        <taxon>Coccomyxaceae</taxon>
        <taxon>Coccomyxa</taxon>
        <taxon>Coccomyxa subellipsoidea</taxon>
    </lineage>
</organism>
<evidence type="ECO:0000256" key="1">
    <source>
        <dbReference type="SAM" id="MobiDB-lite"/>
    </source>
</evidence>
<dbReference type="KEGG" id="csl:COCSUDRAFT_59934"/>
<keyword evidence="3" id="KW-1185">Reference proteome</keyword>
<protein>
    <recommendedName>
        <fullName evidence="4">TraB-domain-containing protein</fullName>
    </recommendedName>
</protein>
<name>I0YK84_COCSC</name>
<feature type="region of interest" description="Disordered" evidence="1">
    <location>
        <begin position="1"/>
        <end position="52"/>
    </location>
</feature>
<dbReference type="EMBL" id="AGSI01000022">
    <property type="protein sequence ID" value="EIE18803.1"/>
    <property type="molecule type" value="Genomic_DNA"/>
</dbReference>
<dbReference type="eggNOG" id="ENOG502SDYU">
    <property type="taxonomic scope" value="Eukaryota"/>
</dbReference>
<dbReference type="RefSeq" id="XP_005643347.1">
    <property type="nucleotide sequence ID" value="XM_005643290.1"/>
</dbReference>
<comment type="caution">
    <text evidence="2">The sequence shown here is derived from an EMBL/GenBank/DDBJ whole genome shotgun (WGS) entry which is preliminary data.</text>
</comment>
<evidence type="ECO:0000313" key="2">
    <source>
        <dbReference type="EMBL" id="EIE18803.1"/>
    </source>
</evidence>
<proteinExistence type="predicted"/>
<evidence type="ECO:0000313" key="3">
    <source>
        <dbReference type="Proteomes" id="UP000007264"/>
    </source>
</evidence>
<reference evidence="2 3" key="1">
    <citation type="journal article" date="2012" name="Genome Biol.">
        <title>The genome of the polar eukaryotic microalga coccomyxa subellipsoidea reveals traits of cold adaptation.</title>
        <authorList>
            <person name="Blanc G."/>
            <person name="Agarkova I."/>
            <person name="Grimwood J."/>
            <person name="Kuo A."/>
            <person name="Brueggeman A."/>
            <person name="Dunigan D."/>
            <person name="Gurnon J."/>
            <person name="Ladunga I."/>
            <person name="Lindquist E."/>
            <person name="Lucas S."/>
            <person name="Pangilinan J."/>
            <person name="Proschold T."/>
            <person name="Salamov A."/>
            <person name="Schmutz J."/>
            <person name="Weeks D."/>
            <person name="Yamada T."/>
            <person name="Claverie J.M."/>
            <person name="Grigoriev I."/>
            <person name="Van Etten J."/>
            <person name="Lomsadze A."/>
            <person name="Borodovsky M."/>
        </authorList>
    </citation>
    <scope>NUCLEOTIDE SEQUENCE [LARGE SCALE GENOMIC DNA]</scope>
    <source>
        <strain evidence="2 3">C-169</strain>
    </source>
</reference>
<dbReference type="PANTHER" id="PTHR21530:SF7">
    <property type="entry name" value="TRAB DOMAIN-CONTAINING PROTEIN"/>
    <property type="match status" value="1"/>
</dbReference>
<dbReference type="GeneID" id="17036755"/>
<dbReference type="STRING" id="574566.I0YK84"/>
<dbReference type="OrthoDB" id="48306at2759"/>
<dbReference type="PANTHER" id="PTHR21530">
    <property type="entry name" value="PHEROMONE SHUTDOWN PROTEIN"/>
    <property type="match status" value="1"/>
</dbReference>